<protein>
    <recommendedName>
        <fullName evidence="11">AEC family transporter</fullName>
    </recommendedName>
</protein>
<dbReference type="KEGG" id="seds:AAY24_17625"/>
<keyword evidence="3" id="KW-0813">Transport</keyword>
<dbReference type="OrthoDB" id="9805563at2"/>
<keyword evidence="4" id="KW-1003">Cell membrane</keyword>
<feature type="transmembrane region" description="Helical" evidence="8">
    <location>
        <begin position="6"/>
        <end position="22"/>
    </location>
</feature>
<dbReference type="AlphaFoldDB" id="A0A0F7JZT7"/>
<evidence type="ECO:0000256" key="2">
    <source>
        <dbReference type="ARBA" id="ARBA00010145"/>
    </source>
</evidence>
<name>A0A0F7JZT7_9GAMM</name>
<evidence type="ECO:0000256" key="1">
    <source>
        <dbReference type="ARBA" id="ARBA00004651"/>
    </source>
</evidence>
<evidence type="ECO:0000313" key="10">
    <source>
        <dbReference type="Proteomes" id="UP000034410"/>
    </source>
</evidence>
<reference evidence="9 10" key="1">
    <citation type="journal article" date="2015" name="Genome Announc.">
        <title>Complete Genome Sequence of Sedimenticola thiotaurini Strain SIP-G1, a Polyphosphate- and Polyhydroxyalkanoate-Accumulating Sulfur-Oxidizing Gammaproteobacterium Isolated from Salt Marsh Sediments.</title>
        <authorList>
            <person name="Flood B.E."/>
            <person name="Jones D.S."/>
            <person name="Bailey J.V."/>
        </authorList>
    </citation>
    <scope>NUCLEOTIDE SEQUENCE [LARGE SCALE GENOMIC DNA]</scope>
    <source>
        <strain evidence="9 10">SIP-G1</strain>
    </source>
</reference>
<dbReference type="GO" id="GO:0005886">
    <property type="term" value="C:plasma membrane"/>
    <property type="evidence" value="ECO:0007669"/>
    <property type="project" value="UniProtKB-SubCell"/>
</dbReference>
<evidence type="ECO:0008006" key="11">
    <source>
        <dbReference type="Google" id="ProtNLM"/>
    </source>
</evidence>
<feature type="transmembrane region" description="Helical" evidence="8">
    <location>
        <begin position="95"/>
        <end position="118"/>
    </location>
</feature>
<dbReference type="PANTHER" id="PTHR36838">
    <property type="entry name" value="AUXIN EFFLUX CARRIER FAMILY PROTEIN"/>
    <property type="match status" value="1"/>
</dbReference>
<accession>A0A0F7JZT7</accession>
<evidence type="ECO:0000256" key="8">
    <source>
        <dbReference type="SAM" id="Phobius"/>
    </source>
</evidence>
<evidence type="ECO:0000313" key="9">
    <source>
        <dbReference type="EMBL" id="AKH21856.1"/>
    </source>
</evidence>
<evidence type="ECO:0000256" key="6">
    <source>
        <dbReference type="ARBA" id="ARBA00022989"/>
    </source>
</evidence>
<evidence type="ECO:0000256" key="4">
    <source>
        <dbReference type="ARBA" id="ARBA00022475"/>
    </source>
</evidence>
<feature type="transmembrane region" description="Helical" evidence="8">
    <location>
        <begin position="224"/>
        <end position="245"/>
    </location>
</feature>
<dbReference type="Gene3D" id="1.20.1530.20">
    <property type="match status" value="1"/>
</dbReference>
<dbReference type="InterPro" id="IPR038770">
    <property type="entry name" value="Na+/solute_symporter_sf"/>
</dbReference>
<gene>
    <name evidence="9" type="ORF">AAY24_17625</name>
</gene>
<dbReference type="GO" id="GO:0055085">
    <property type="term" value="P:transmembrane transport"/>
    <property type="evidence" value="ECO:0007669"/>
    <property type="project" value="InterPro"/>
</dbReference>
<keyword evidence="5 8" id="KW-0812">Transmembrane</keyword>
<feature type="transmembrane region" description="Helical" evidence="8">
    <location>
        <begin position="283"/>
        <end position="304"/>
    </location>
</feature>
<dbReference type="PATRIC" id="fig|1543721.4.peg.3648"/>
<feature type="transmembrane region" description="Helical" evidence="8">
    <location>
        <begin position="64"/>
        <end position="83"/>
    </location>
</feature>
<keyword evidence="10" id="KW-1185">Reference proteome</keyword>
<feature type="transmembrane region" description="Helical" evidence="8">
    <location>
        <begin position="195"/>
        <end position="212"/>
    </location>
</feature>
<keyword evidence="7 8" id="KW-0472">Membrane</keyword>
<evidence type="ECO:0000256" key="7">
    <source>
        <dbReference type="ARBA" id="ARBA00023136"/>
    </source>
</evidence>
<evidence type="ECO:0000256" key="3">
    <source>
        <dbReference type="ARBA" id="ARBA00022448"/>
    </source>
</evidence>
<feature type="transmembrane region" description="Helical" evidence="8">
    <location>
        <begin position="124"/>
        <end position="148"/>
    </location>
</feature>
<feature type="transmembrane region" description="Helical" evidence="8">
    <location>
        <begin position="251"/>
        <end position="271"/>
    </location>
</feature>
<dbReference type="Proteomes" id="UP000034410">
    <property type="component" value="Chromosome"/>
</dbReference>
<evidence type="ECO:0000256" key="5">
    <source>
        <dbReference type="ARBA" id="ARBA00022692"/>
    </source>
</evidence>
<proteinExistence type="inferred from homology"/>
<comment type="similarity">
    <text evidence="2">Belongs to the auxin efflux carrier (TC 2.A.69) family.</text>
</comment>
<organism evidence="9 10">
    <name type="scientific">Sedimenticola thiotaurini</name>
    <dbReference type="NCBI Taxonomy" id="1543721"/>
    <lineage>
        <taxon>Bacteria</taxon>
        <taxon>Pseudomonadati</taxon>
        <taxon>Pseudomonadota</taxon>
        <taxon>Gammaproteobacteria</taxon>
        <taxon>Chromatiales</taxon>
        <taxon>Sedimenticolaceae</taxon>
        <taxon>Sedimenticola</taxon>
    </lineage>
</organism>
<comment type="subcellular location">
    <subcellularLocation>
        <location evidence="1">Cell membrane</location>
        <topology evidence="1">Multi-pass membrane protein</topology>
    </subcellularLocation>
</comment>
<sequence>MSDIATALAPILVLIVIGYGLKRSRFLSDEAWSGMEKLTYFILFPALLVRTLGNQSLAGAPWSAMLLVVLGTILTAAALLIVWQQLGASTSGPTFTSIFQGGVRFNTYIALAVAQAFYGMDGLAMAAVSAGFMIVLINLLCISAFAIWGERSRKGLKPIIRDVIGNPLIIACAIGWFLSLSGIGVPGMAEDILEIIGRAALPFGLLAVGAALKPEAVRGHINPILVSSLVQFGIKPVAAALLISVTGLSGVPAGALIICLMVPTAPSAYILARQLGGDTATMASIITFQTILAFLIMPLVALLLL</sequence>
<feature type="transmembrane region" description="Helical" evidence="8">
    <location>
        <begin position="168"/>
        <end position="189"/>
    </location>
</feature>
<dbReference type="InterPro" id="IPR004776">
    <property type="entry name" value="Mem_transp_PIN-like"/>
</dbReference>
<feature type="transmembrane region" description="Helical" evidence="8">
    <location>
        <begin position="34"/>
        <end position="52"/>
    </location>
</feature>
<dbReference type="RefSeq" id="WP_046860777.1">
    <property type="nucleotide sequence ID" value="NZ_CP011412.1"/>
</dbReference>
<dbReference type="EMBL" id="CP011412">
    <property type="protein sequence ID" value="AKH21856.1"/>
    <property type="molecule type" value="Genomic_DNA"/>
</dbReference>
<dbReference type="PANTHER" id="PTHR36838:SF4">
    <property type="entry name" value="AUXIN EFFLUX CARRIER FAMILY PROTEIN"/>
    <property type="match status" value="1"/>
</dbReference>
<dbReference type="Pfam" id="PF03547">
    <property type="entry name" value="Mem_trans"/>
    <property type="match status" value="1"/>
</dbReference>
<keyword evidence="6 8" id="KW-1133">Transmembrane helix</keyword>